<dbReference type="PANTHER" id="PTHR30105">
    <property type="entry name" value="UNCHARACTERIZED YIBQ-RELATED"/>
    <property type="match status" value="1"/>
</dbReference>
<evidence type="ECO:0008006" key="4">
    <source>
        <dbReference type="Google" id="ProtNLM"/>
    </source>
</evidence>
<proteinExistence type="predicted"/>
<dbReference type="Proteomes" id="UP000198870">
    <property type="component" value="Unassembled WGS sequence"/>
</dbReference>
<keyword evidence="3" id="KW-1185">Reference proteome</keyword>
<keyword evidence="1" id="KW-0812">Transmembrane</keyword>
<dbReference type="OrthoDB" id="9784811at2"/>
<dbReference type="PANTHER" id="PTHR30105:SF2">
    <property type="entry name" value="DIVERGENT POLYSACCHARIDE DEACETYLASE SUPERFAMILY"/>
    <property type="match status" value="1"/>
</dbReference>
<name>A0A1G5I874_9BACT</name>
<dbReference type="InterPro" id="IPR011330">
    <property type="entry name" value="Glyco_hydro/deAcase_b/a-brl"/>
</dbReference>
<reference evidence="2 3" key="1">
    <citation type="submission" date="2016-10" db="EMBL/GenBank/DDBJ databases">
        <authorList>
            <person name="de Groot N.N."/>
        </authorList>
    </citation>
    <scope>NUCLEOTIDE SEQUENCE [LARGE SCALE GENOMIC DNA]</scope>
    <source>
        <strain evidence="2 3">AA1</strain>
    </source>
</reference>
<dbReference type="AlphaFoldDB" id="A0A1G5I874"/>
<evidence type="ECO:0000313" key="3">
    <source>
        <dbReference type="Proteomes" id="UP000198870"/>
    </source>
</evidence>
<sequence length="313" mass="34149">MAGGKKKKKKGSAKAPSHSSFGRVAFAVSLVACIVVVSGLLLIRYLPPRVVTKKHASVQKSDLATTPPQYEVFEKHAVPEREERPVAPPVSHKPKLVLIIDDIGYSEPAAFDLMALDPNITLSILPGSPHGKAIAGVARKKGLELMLHQPMEPNEYPKVDPGPGAIFSTMDPDQLLRTLEANLTAYDGVKGVNNHMGSKLTSLSPQMYQVMTLLKKKGLYFIDSRTSAKTVSRSAARLMQVPFAERDVFLDHVQSREAVVRQVKKMLAIAEKHGSAVGIGHPHKVTCTVLAEMMPEIHRRVTLVRPSTLVARP</sequence>
<dbReference type="STRING" id="419481.SAMN05216233_11861"/>
<gene>
    <name evidence="2" type="ORF">SAMN05216233_11861</name>
</gene>
<protein>
    <recommendedName>
        <fullName evidence="4">Divergent polysaccharide deacetylase</fullName>
    </recommendedName>
</protein>
<dbReference type="InterPro" id="IPR006837">
    <property type="entry name" value="Divergent_DAC"/>
</dbReference>
<dbReference type="CDD" id="cd10936">
    <property type="entry name" value="CE4_DAC2"/>
    <property type="match status" value="1"/>
</dbReference>
<accession>A0A1G5I874</accession>
<evidence type="ECO:0000313" key="2">
    <source>
        <dbReference type="EMBL" id="SCY72365.1"/>
    </source>
</evidence>
<keyword evidence="1" id="KW-0472">Membrane</keyword>
<dbReference type="SUPFAM" id="SSF88713">
    <property type="entry name" value="Glycoside hydrolase/deacetylase"/>
    <property type="match status" value="1"/>
</dbReference>
<dbReference type="Pfam" id="PF04748">
    <property type="entry name" value="Polysacc_deac_2"/>
    <property type="match status" value="1"/>
</dbReference>
<dbReference type="RefSeq" id="WP_092213470.1">
    <property type="nucleotide sequence ID" value="NZ_FMUX01000018.1"/>
</dbReference>
<feature type="transmembrane region" description="Helical" evidence="1">
    <location>
        <begin position="21"/>
        <end position="46"/>
    </location>
</feature>
<evidence type="ECO:0000256" key="1">
    <source>
        <dbReference type="SAM" id="Phobius"/>
    </source>
</evidence>
<dbReference type="Gene3D" id="3.20.20.370">
    <property type="entry name" value="Glycoside hydrolase/deacetylase"/>
    <property type="match status" value="1"/>
</dbReference>
<dbReference type="EMBL" id="FMUX01000018">
    <property type="protein sequence ID" value="SCY72365.1"/>
    <property type="molecule type" value="Genomic_DNA"/>
</dbReference>
<keyword evidence="1" id="KW-1133">Transmembrane helix</keyword>
<organism evidence="2 3">
    <name type="scientific">Desulfoluna spongiiphila</name>
    <dbReference type="NCBI Taxonomy" id="419481"/>
    <lineage>
        <taxon>Bacteria</taxon>
        <taxon>Pseudomonadati</taxon>
        <taxon>Thermodesulfobacteriota</taxon>
        <taxon>Desulfobacteria</taxon>
        <taxon>Desulfobacterales</taxon>
        <taxon>Desulfolunaceae</taxon>
        <taxon>Desulfoluna</taxon>
    </lineage>
</organism>
<dbReference type="GO" id="GO:0005975">
    <property type="term" value="P:carbohydrate metabolic process"/>
    <property type="evidence" value="ECO:0007669"/>
    <property type="project" value="InterPro"/>
</dbReference>